<dbReference type="PANTHER" id="PTHR33121">
    <property type="entry name" value="CYCLIC DI-GMP PHOSPHODIESTERASE PDEF"/>
    <property type="match status" value="1"/>
</dbReference>
<evidence type="ECO:0000313" key="5">
    <source>
        <dbReference type="Proteomes" id="UP000664218"/>
    </source>
</evidence>
<keyword evidence="5" id="KW-1185">Reference proteome</keyword>
<dbReference type="CDD" id="cd01949">
    <property type="entry name" value="GGDEF"/>
    <property type="match status" value="1"/>
</dbReference>
<dbReference type="InterPro" id="IPR050706">
    <property type="entry name" value="Cyclic-di-GMP_PDE-like"/>
</dbReference>
<keyword evidence="1" id="KW-0472">Membrane</keyword>
<dbReference type="AlphaFoldDB" id="A0A939KGZ1"/>
<comment type="caution">
    <text evidence="4">The sequence shown here is derived from an EMBL/GenBank/DDBJ whole genome shotgun (WGS) entry which is preliminary data.</text>
</comment>
<dbReference type="PANTHER" id="PTHR33121:SF70">
    <property type="entry name" value="SIGNALING PROTEIN YKOW"/>
    <property type="match status" value="1"/>
</dbReference>
<feature type="domain" description="EAL" evidence="2">
    <location>
        <begin position="498"/>
        <end position="754"/>
    </location>
</feature>
<dbReference type="NCBIfam" id="TIGR00254">
    <property type="entry name" value="GGDEF"/>
    <property type="match status" value="1"/>
</dbReference>
<evidence type="ECO:0000256" key="1">
    <source>
        <dbReference type="SAM" id="Phobius"/>
    </source>
</evidence>
<feature type="domain" description="GGDEF" evidence="3">
    <location>
        <begin position="357"/>
        <end position="489"/>
    </location>
</feature>
<dbReference type="CDD" id="cd01948">
    <property type="entry name" value="EAL"/>
    <property type="match status" value="1"/>
</dbReference>
<dbReference type="PROSITE" id="PS50887">
    <property type="entry name" value="GGDEF"/>
    <property type="match status" value="1"/>
</dbReference>
<dbReference type="InterPro" id="IPR001633">
    <property type="entry name" value="EAL_dom"/>
</dbReference>
<dbReference type="Gene3D" id="3.20.20.450">
    <property type="entry name" value="EAL domain"/>
    <property type="match status" value="1"/>
</dbReference>
<dbReference type="SMART" id="SM00052">
    <property type="entry name" value="EAL"/>
    <property type="match status" value="1"/>
</dbReference>
<accession>A0A939KGZ1</accession>
<dbReference type="InterPro" id="IPR043128">
    <property type="entry name" value="Rev_trsase/Diguanyl_cyclase"/>
</dbReference>
<dbReference type="Pfam" id="PF00990">
    <property type="entry name" value="GGDEF"/>
    <property type="match status" value="1"/>
</dbReference>
<dbReference type="SUPFAM" id="SSF141868">
    <property type="entry name" value="EAL domain-like"/>
    <property type="match status" value="1"/>
</dbReference>
<name>A0A939KGZ1_9CLOT</name>
<dbReference type="GO" id="GO:0071111">
    <property type="term" value="F:cyclic-guanylate-specific phosphodiesterase activity"/>
    <property type="evidence" value="ECO:0007669"/>
    <property type="project" value="InterPro"/>
</dbReference>
<feature type="transmembrane region" description="Helical" evidence="1">
    <location>
        <begin position="15"/>
        <end position="40"/>
    </location>
</feature>
<proteinExistence type="predicted"/>
<dbReference type="InterPro" id="IPR035919">
    <property type="entry name" value="EAL_sf"/>
</dbReference>
<evidence type="ECO:0000313" key="4">
    <source>
        <dbReference type="EMBL" id="MBO1266037.1"/>
    </source>
</evidence>
<reference evidence="4" key="1">
    <citation type="submission" date="2021-03" db="EMBL/GenBank/DDBJ databases">
        <title>Proteiniclasticum marinus sp. nov., isolated from tidal flat sediment.</title>
        <authorList>
            <person name="Namirimu T."/>
            <person name="Yang J.-A."/>
            <person name="Yang S.-H."/>
            <person name="Kim Y.-J."/>
            <person name="Kwon K.K."/>
        </authorList>
    </citation>
    <scope>NUCLEOTIDE SEQUENCE</scope>
    <source>
        <strain evidence="4">SCR006</strain>
    </source>
</reference>
<dbReference type="SMART" id="SM00267">
    <property type="entry name" value="GGDEF"/>
    <property type="match status" value="1"/>
</dbReference>
<dbReference type="InterPro" id="IPR000160">
    <property type="entry name" value="GGDEF_dom"/>
</dbReference>
<dbReference type="Gene3D" id="3.30.70.270">
    <property type="match status" value="1"/>
</dbReference>
<keyword evidence="1" id="KW-1133">Transmembrane helix</keyword>
<evidence type="ECO:0000259" key="2">
    <source>
        <dbReference type="PROSITE" id="PS50883"/>
    </source>
</evidence>
<protein>
    <submittedName>
        <fullName evidence="4">EAL domain-containing protein</fullName>
    </submittedName>
</protein>
<dbReference type="PROSITE" id="PS50883">
    <property type="entry name" value="EAL"/>
    <property type="match status" value="1"/>
</dbReference>
<gene>
    <name evidence="4" type="ORF">J3A84_13450</name>
</gene>
<dbReference type="Proteomes" id="UP000664218">
    <property type="component" value="Unassembled WGS sequence"/>
</dbReference>
<dbReference type="EMBL" id="JAFNJU010000011">
    <property type="protein sequence ID" value="MBO1266037.1"/>
    <property type="molecule type" value="Genomic_DNA"/>
</dbReference>
<dbReference type="InterPro" id="IPR029787">
    <property type="entry name" value="Nucleotide_cyclase"/>
</dbReference>
<organism evidence="4 5">
    <name type="scientific">Proteiniclasticum aestuarii</name>
    <dbReference type="NCBI Taxonomy" id="2817862"/>
    <lineage>
        <taxon>Bacteria</taxon>
        <taxon>Bacillati</taxon>
        <taxon>Bacillota</taxon>
        <taxon>Clostridia</taxon>
        <taxon>Eubacteriales</taxon>
        <taxon>Clostridiaceae</taxon>
        <taxon>Proteiniclasticum</taxon>
    </lineage>
</organism>
<dbReference type="Pfam" id="PF00563">
    <property type="entry name" value="EAL"/>
    <property type="match status" value="1"/>
</dbReference>
<evidence type="ECO:0000259" key="3">
    <source>
        <dbReference type="PROSITE" id="PS50887"/>
    </source>
</evidence>
<dbReference type="SUPFAM" id="SSF55073">
    <property type="entry name" value="Nucleotide cyclase"/>
    <property type="match status" value="1"/>
</dbReference>
<sequence length="755" mass="87506">MKHKRKTNKLETMDLRIYIIPLLLISGIFIVSGFFLLSGIRNHFYDQRREEAVKLARSYAQSISRFSEAEELIDDLLSEKISLSTQSVALYDRRYSNEKLKDLASRLKVDEIDYYDQSGYLRYSNLENLIGWEIYEGHPIDYFLKSGKQSLVEGIRRDAITGDYYKYGYYKMDDGGLIQVGLRANTVYALLDRFSVNNLLLELKNNEFALHIDLLDQNMNIIGSTGGHLSEALPSLEEAKEALEQNREYSFINEESEYRDFKVIVPINLENEVEEDMHALSIAYSLEETTEQIRDVSFFSLAALSLIYGSILYSMRATYNKNESLRSAAYYHELTGLPNKLYLENFMESDLENRNQRSRGLILLRISNLNSINLTYGYHFGDQVLMAIPEKLREFEASGTKLFHFTADQFLIYKEKLEGEIDLRVLSENITASFERPFSVDGIDIYLSVKIGMVLVDESYDNANSIVKDASVALEQTFKEETDVILYDEKMYQSLQREDILVKEMRRAIEEKDEDVLFLEYQPIIDTRTKKIIAFEALGRMNASLFGRVSPLEFIEAAEKNLIMVELGGYFMDLAMRFIKDLENSGYIDLRIHVNVSGIQLLQSRFNQEIREKIEQSGIRPSQLEIEITESVLIDNLDMINKKFRELRNMGVKISLDDFGTGYSSFVRLHELLIDTLKIDRQFIQKLENSNRDLIIGDIIKMAHRYGLHVVAEGIEEEMQREFLLQHQCDSLQGFLFSPAVCREKAFLLLENEKR</sequence>
<dbReference type="RefSeq" id="WP_207600559.1">
    <property type="nucleotide sequence ID" value="NZ_JAFNJU010000011.1"/>
</dbReference>
<keyword evidence="1" id="KW-0812">Transmembrane</keyword>